<feature type="chain" id="PRO_5035898368" evidence="1">
    <location>
        <begin position="20"/>
        <end position="301"/>
    </location>
</feature>
<organism evidence="2 3">
    <name type="scientific">Paramecium sonneborni</name>
    <dbReference type="NCBI Taxonomy" id="65129"/>
    <lineage>
        <taxon>Eukaryota</taxon>
        <taxon>Sar</taxon>
        <taxon>Alveolata</taxon>
        <taxon>Ciliophora</taxon>
        <taxon>Intramacronucleata</taxon>
        <taxon>Oligohymenophorea</taxon>
        <taxon>Peniculida</taxon>
        <taxon>Parameciidae</taxon>
        <taxon>Paramecium</taxon>
    </lineage>
</organism>
<dbReference type="EMBL" id="CAJJDN010000043">
    <property type="protein sequence ID" value="CAD8082536.1"/>
    <property type="molecule type" value="Genomic_DNA"/>
</dbReference>
<reference evidence="2" key="1">
    <citation type="submission" date="2021-01" db="EMBL/GenBank/DDBJ databases">
        <authorList>
            <consortium name="Genoscope - CEA"/>
            <person name="William W."/>
        </authorList>
    </citation>
    <scope>NUCLEOTIDE SEQUENCE</scope>
</reference>
<evidence type="ECO:0000313" key="3">
    <source>
        <dbReference type="Proteomes" id="UP000692954"/>
    </source>
</evidence>
<keyword evidence="1" id="KW-0732">Signal</keyword>
<keyword evidence="3" id="KW-1185">Reference proteome</keyword>
<gene>
    <name evidence="2" type="ORF">PSON_ATCC_30995.1.T0430264</name>
</gene>
<dbReference type="AlphaFoldDB" id="A0A8S1MYK1"/>
<comment type="caution">
    <text evidence="2">The sequence shown here is derived from an EMBL/GenBank/DDBJ whole genome shotgun (WGS) entry which is preliminary data.</text>
</comment>
<dbReference type="OrthoDB" id="285875at2759"/>
<evidence type="ECO:0000256" key="1">
    <source>
        <dbReference type="SAM" id="SignalP"/>
    </source>
</evidence>
<dbReference type="Proteomes" id="UP000692954">
    <property type="component" value="Unassembled WGS sequence"/>
</dbReference>
<proteinExistence type="predicted"/>
<name>A0A8S1MYK1_9CILI</name>
<sequence length="301" mass="34351">MQLLILMLFLLVLILKAELDYPYSCDCQEHDNKDSCEQHKCLWDENQIGQKKCRVKSCSERGNQVAECVAPSQFYSTNRTSCYPQGIQTEICEPISSCEQLDVSKISPSYARRVCKVNFCGYNKTSKGCRSVSTCSDITTEEECNNLFINELPSLFQPVAYCYWAGDVCMTSTRFYGECENKNIKNKNLCKTHGCQWKDNNCINLNCTTITTDNCNKEHIDSFGNVHICSLKNSQCNVTKSAEIRKEDCDKMTAHTFDEAGQICKPCKSLSKYLEKIAKKQIVIETYNFILMFPIIMILII</sequence>
<accession>A0A8S1MYK1</accession>
<protein>
    <submittedName>
        <fullName evidence="2">Uncharacterized protein</fullName>
    </submittedName>
</protein>
<feature type="signal peptide" evidence="1">
    <location>
        <begin position="1"/>
        <end position="19"/>
    </location>
</feature>
<evidence type="ECO:0000313" key="2">
    <source>
        <dbReference type="EMBL" id="CAD8082536.1"/>
    </source>
</evidence>